<dbReference type="EMBL" id="HBUE01083369">
    <property type="protein sequence ID" value="CAG6478562.1"/>
    <property type="molecule type" value="Transcribed_RNA"/>
</dbReference>
<proteinExistence type="predicted"/>
<dbReference type="EMBL" id="HBUE01083367">
    <property type="protein sequence ID" value="CAG6478561.1"/>
    <property type="molecule type" value="Transcribed_RNA"/>
</dbReference>
<protein>
    <submittedName>
        <fullName evidence="2">(northern house mosquito) hypothetical protein</fullName>
    </submittedName>
</protein>
<name>A0A8D8BMT1_CULPI</name>
<feature type="region of interest" description="Disordered" evidence="1">
    <location>
        <begin position="102"/>
        <end position="122"/>
    </location>
</feature>
<accession>A0A8D8BMT1</accession>
<reference evidence="2" key="1">
    <citation type="submission" date="2021-05" db="EMBL/GenBank/DDBJ databases">
        <authorList>
            <person name="Alioto T."/>
            <person name="Alioto T."/>
            <person name="Gomez Garrido J."/>
        </authorList>
    </citation>
    <scope>NUCLEOTIDE SEQUENCE</scope>
</reference>
<evidence type="ECO:0000313" key="2">
    <source>
        <dbReference type="EMBL" id="CAG6478561.1"/>
    </source>
</evidence>
<organism evidence="2">
    <name type="scientific">Culex pipiens</name>
    <name type="common">House mosquito</name>
    <dbReference type="NCBI Taxonomy" id="7175"/>
    <lineage>
        <taxon>Eukaryota</taxon>
        <taxon>Metazoa</taxon>
        <taxon>Ecdysozoa</taxon>
        <taxon>Arthropoda</taxon>
        <taxon>Hexapoda</taxon>
        <taxon>Insecta</taxon>
        <taxon>Pterygota</taxon>
        <taxon>Neoptera</taxon>
        <taxon>Endopterygota</taxon>
        <taxon>Diptera</taxon>
        <taxon>Nematocera</taxon>
        <taxon>Culicoidea</taxon>
        <taxon>Culicidae</taxon>
        <taxon>Culicinae</taxon>
        <taxon>Culicini</taxon>
        <taxon>Culex</taxon>
        <taxon>Culex</taxon>
    </lineage>
</organism>
<sequence length="122" mass="13625">MREGSSHSFFHSPRCIKGGSAAHQDLRERFSAPASLDLHESHSHSSIRAKFRRTSHFTLGILPSGGTSLNIRPPLVVSAERARSTPASFRTPYGTTWMHRDIPYPAYHPGSPPEIRNPRDCH</sequence>
<dbReference type="AlphaFoldDB" id="A0A8D8BMT1"/>
<evidence type="ECO:0000256" key="1">
    <source>
        <dbReference type="SAM" id="MobiDB-lite"/>
    </source>
</evidence>